<keyword evidence="1" id="KW-0472">Membrane</keyword>
<dbReference type="AlphaFoldDB" id="A0A396GWN0"/>
<feature type="transmembrane region" description="Helical" evidence="1">
    <location>
        <begin position="61"/>
        <end position="78"/>
    </location>
</feature>
<organism evidence="2">
    <name type="scientific">Medicago truncatula</name>
    <name type="common">Barrel medic</name>
    <name type="synonym">Medicago tribuloides</name>
    <dbReference type="NCBI Taxonomy" id="3880"/>
    <lineage>
        <taxon>Eukaryota</taxon>
        <taxon>Viridiplantae</taxon>
        <taxon>Streptophyta</taxon>
        <taxon>Embryophyta</taxon>
        <taxon>Tracheophyta</taxon>
        <taxon>Spermatophyta</taxon>
        <taxon>Magnoliopsida</taxon>
        <taxon>eudicotyledons</taxon>
        <taxon>Gunneridae</taxon>
        <taxon>Pentapetalae</taxon>
        <taxon>rosids</taxon>
        <taxon>fabids</taxon>
        <taxon>Fabales</taxon>
        <taxon>Fabaceae</taxon>
        <taxon>Papilionoideae</taxon>
        <taxon>50 kb inversion clade</taxon>
        <taxon>NPAAA clade</taxon>
        <taxon>Hologalegina</taxon>
        <taxon>IRL clade</taxon>
        <taxon>Trifolieae</taxon>
        <taxon>Medicago</taxon>
    </lineage>
</organism>
<dbReference type="EMBL" id="PSQE01000007">
    <property type="protein sequence ID" value="RHN45536.1"/>
    <property type="molecule type" value="Genomic_DNA"/>
</dbReference>
<keyword evidence="1" id="KW-1133">Transmembrane helix</keyword>
<dbReference type="Gramene" id="rna39900">
    <property type="protein sequence ID" value="RHN45536.1"/>
    <property type="gene ID" value="gene39900"/>
</dbReference>
<evidence type="ECO:0000313" key="2">
    <source>
        <dbReference type="EMBL" id="RHN45536.1"/>
    </source>
</evidence>
<proteinExistence type="predicted"/>
<evidence type="ECO:0008006" key="3">
    <source>
        <dbReference type="Google" id="ProtNLM"/>
    </source>
</evidence>
<dbReference type="Proteomes" id="UP000265566">
    <property type="component" value="Chromosome 7"/>
</dbReference>
<keyword evidence="1" id="KW-0812">Transmembrane</keyword>
<accession>A0A396GWN0</accession>
<sequence>MTRLLGMSYADARAEIRTESTGHIIYPTLKWVYEHHLTEARKLEEPQTREELQERGMRRVWCVRSFLLYLVGCAMFTNKTNRHIDLIYLDCMADLQAIGKWSWGGMALATFMIIGMILLF</sequence>
<comment type="caution">
    <text evidence="2">The sequence shown here is derived from an EMBL/GenBank/DDBJ whole genome shotgun (WGS) entry which is preliminary data.</text>
</comment>
<protein>
    <recommendedName>
        <fullName evidence="3">Transmembrane protein</fullName>
    </recommendedName>
</protein>
<name>A0A396GWN0_MEDTR</name>
<gene>
    <name evidence="2" type="ORF">MtrunA17_Chr7g0232381</name>
</gene>
<evidence type="ECO:0000256" key="1">
    <source>
        <dbReference type="SAM" id="Phobius"/>
    </source>
</evidence>
<feature type="transmembrane region" description="Helical" evidence="1">
    <location>
        <begin position="98"/>
        <end position="119"/>
    </location>
</feature>
<reference evidence="2" key="1">
    <citation type="journal article" date="2018" name="Nat. Plants">
        <title>Whole-genome landscape of Medicago truncatula symbiotic genes.</title>
        <authorList>
            <person name="Pecrix Y."/>
            <person name="Gamas P."/>
            <person name="Carrere S."/>
        </authorList>
    </citation>
    <scope>NUCLEOTIDE SEQUENCE</scope>
    <source>
        <tissue evidence="2">Leaves</tissue>
    </source>
</reference>